<dbReference type="InterPro" id="IPR029024">
    <property type="entry name" value="TerB-like"/>
</dbReference>
<dbReference type="Pfam" id="PF05099">
    <property type="entry name" value="TerB"/>
    <property type="match status" value="1"/>
</dbReference>
<dbReference type="GO" id="GO:0051087">
    <property type="term" value="F:protein-folding chaperone binding"/>
    <property type="evidence" value="ECO:0007669"/>
    <property type="project" value="InterPro"/>
</dbReference>
<proteinExistence type="inferred from homology"/>
<evidence type="ECO:0000256" key="4">
    <source>
        <dbReference type="ARBA" id="ARBA00022989"/>
    </source>
</evidence>
<comment type="subunit">
    <text evidence="7">Homodimer.</text>
</comment>
<evidence type="ECO:0000256" key="6">
    <source>
        <dbReference type="ARBA" id="ARBA00023186"/>
    </source>
</evidence>
<dbReference type="InterPro" id="IPR036869">
    <property type="entry name" value="J_dom_sf"/>
</dbReference>
<dbReference type="InterPro" id="IPR023749">
    <property type="entry name" value="DjlA"/>
</dbReference>
<evidence type="ECO:0000256" key="5">
    <source>
        <dbReference type="ARBA" id="ARBA00023136"/>
    </source>
</evidence>
<reference evidence="10 11" key="1">
    <citation type="submission" date="2014-01" db="EMBL/GenBank/DDBJ databases">
        <title>Full genme sequencing of cellulolytic bacterium Gynuella sunshinyii YC6258T gen. nov., sp. nov.</title>
        <authorList>
            <person name="Khan H."/>
            <person name="Chung E.J."/>
            <person name="Chung Y.R."/>
        </authorList>
    </citation>
    <scope>NUCLEOTIDE SEQUENCE [LARGE SCALE GENOMIC DNA]</scope>
    <source>
        <strain evidence="10 11">YC6258</strain>
    </source>
</reference>
<evidence type="ECO:0000256" key="1">
    <source>
        <dbReference type="ARBA" id="ARBA00022475"/>
    </source>
</evidence>
<dbReference type="PATRIC" id="fig|1445510.3.peg.4776"/>
<dbReference type="GO" id="GO:0005886">
    <property type="term" value="C:plasma membrane"/>
    <property type="evidence" value="ECO:0007669"/>
    <property type="project" value="UniProtKB-SubCell"/>
</dbReference>
<dbReference type="Gene3D" id="1.10.287.110">
    <property type="entry name" value="DnaJ domain"/>
    <property type="match status" value="1"/>
</dbReference>
<evidence type="ECO:0000256" key="8">
    <source>
        <dbReference type="SAM" id="Phobius"/>
    </source>
</evidence>
<evidence type="ECO:0000256" key="7">
    <source>
        <dbReference type="HAMAP-Rule" id="MF_01153"/>
    </source>
</evidence>
<accession>A0A0C5W2E4</accession>
<dbReference type="EMBL" id="CP007142">
    <property type="protein sequence ID" value="AJQ96844.1"/>
    <property type="molecule type" value="Genomic_DNA"/>
</dbReference>
<keyword evidence="11" id="KW-1185">Reference proteome</keyword>
<keyword evidence="1 7" id="KW-1003">Cell membrane</keyword>
<evidence type="ECO:0000256" key="3">
    <source>
        <dbReference type="ARBA" id="ARBA00022692"/>
    </source>
</evidence>
<dbReference type="CDD" id="cd07316">
    <property type="entry name" value="terB_like_DjlA"/>
    <property type="match status" value="1"/>
</dbReference>
<sequence length="269" mass="29777">MSWWGKIVGGAFGFLVGGPIGALLGVVFGHNVDVGAKHFTNIDGPDLSPGEQERVQMAFFTATFSVMGAVAKADGRVSKNEIAMAETVMQQMNLSAEMRQAAQKLFYKGKESDFPLEDVMKQLRSECGRRANLMRMFMEIQVQAAYADGVLHPSEDALLLRLCELLGFHEDVYRQIEALVKAAIGIGGDYQHSGHRAARAEQSMSRKEAFELLGIGSDSSQAEIKKAYRRLMSQHHPDKLVAKGLPEEMVKLATEKTQKIREAYELVRN</sequence>
<dbReference type="CDD" id="cd06257">
    <property type="entry name" value="DnaJ"/>
    <property type="match status" value="1"/>
</dbReference>
<dbReference type="PANTHER" id="PTHR24074">
    <property type="entry name" value="CO-CHAPERONE PROTEIN DJLA"/>
    <property type="match status" value="1"/>
</dbReference>
<keyword evidence="2 7" id="KW-0997">Cell inner membrane</keyword>
<dbReference type="RefSeq" id="WP_044618755.1">
    <property type="nucleotide sequence ID" value="NZ_CP007142.1"/>
</dbReference>
<gene>
    <name evidence="7" type="primary">djlA</name>
    <name evidence="10" type="ORF">YC6258_04812</name>
</gene>
<dbReference type="SUPFAM" id="SSF46565">
    <property type="entry name" value="Chaperone J-domain"/>
    <property type="match status" value="1"/>
</dbReference>
<comment type="function">
    <text evidence="7">Regulatory DnaK co-chaperone. Direct interaction between DnaK and DjlA is needed for the induction of the wcaABCDE operon, involved in the synthesis of a colanic acid polysaccharide capsule, possibly through activation of the RcsB/RcsC phosphotransfer signaling pathway. The colanic acid capsule may help the bacterium survive conditions outside the host.</text>
</comment>
<dbReference type="HAMAP" id="MF_01153">
    <property type="entry name" value="DjlA"/>
    <property type="match status" value="1"/>
</dbReference>
<organism evidence="10 11">
    <name type="scientific">Gynuella sunshinyii YC6258</name>
    <dbReference type="NCBI Taxonomy" id="1445510"/>
    <lineage>
        <taxon>Bacteria</taxon>
        <taxon>Pseudomonadati</taxon>
        <taxon>Pseudomonadota</taxon>
        <taxon>Gammaproteobacteria</taxon>
        <taxon>Oceanospirillales</taxon>
        <taxon>Saccharospirillaceae</taxon>
        <taxon>Gynuella</taxon>
    </lineage>
</organism>
<dbReference type="NCBIfam" id="NF006948">
    <property type="entry name" value="PRK09430.1"/>
    <property type="match status" value="1"/>
</dbReference>
<dbReference type="KEGG" id="gsn:YC6258_04812"/>
<feature type="domain" description="J" evidence="9">
    <location>
        <begin position="208"/>
        <end position="269"/>
    </location>
</feature>
<keyword evidence="3 7" id="KW-0812">Transmembrane</keyword>
<keyword evidence="4 7" id="KW-1133">Transmembrane helix</keyword>
<dbReference type="SUPFAM" id="SSF158682">
    <property type="entry name" value="TerB-like"/>
    <property type="match status" value="1"/>
</dbReference>
<dbReference type="Gene3D" id="1.10.3680.10">
    <property type="entry name" value="TerB-like"/>
    <property type="match status" value="1"/>
</dbReference>
<name>A0A0C5W2E4_9GAMM</name>
<dbReference type="InterPro" id="IPR001623">
    <property type="entry name" value="DnaJ_domain"/>
</dbReference>
<keyword evidence="6 7" id="KW-0143">Chaperone</keyword>
<dbReference type="OrthoDB" id="9782583at2"/>
<dbReference type="AlphaFoldDB" id="A0A0C5W2E4"/>
<dbReference type="PROSITE" id="PS50076">
    <property type="entry name" value="DNAJ_2"/>
    <property type="match status" value="1"/>
</dbReference>
<comment type="subcellular location">
    <subcellularLocation>
        <location evidence="7">Cell inner membrane</location>
        <topology evidence="7">Single-pass type III membrane protein</topology>
    </subcellularLocation>
</comment>
<dbReference type="HOGENOM" id="CLU_066221_1_0_6"/>
<dbReference type="InterPro" id="IPR050817">
    <property type="entry name" value="DjlA_DnaK_co-chaperone"/>
</dbReference>
<protein>
    <recommendedName>
        <fullName evidence="7">Co-chaperone protein DjlA</fullName>
    </recommendedName>
</protein>
<evidence type="ECO:0000256" key="2">
    <source>
        <dbReference type="ARBA" id="ARBA00022519"/>
    </source>
</evidence>
<feature type="transmembrane region" description="Helical" evidence="8">
    <location>
        <begin position="7"/>
        <end position="28"/>
    </location>
</feature>
<comment type="domain">
    <text evidence="7">The transmembrane domain is a dimerization domain.</text>
</comment>
<feature type="topological domain" description="Cytoplasmic" evidence="7">
    <location>
        <begin position="31"/>
        <end position="269"/>
    </location>
</feature>
<dbReference type="Pfam" id="PF00226">
    <property type="entry name" value="DnaJ"/>
    <property type="match status" value="1"/>
</dbReference>
<keyword evidence="5 7" id="KW-0472">Membrane</keyword>
<dbReference type="PRINTS" id="PR00625">
    <property type="entry name" value="JDOMAIN"/>
</dbReference>
<evidence type="ECO:0000313" key="10">
    <source>
        <dbReference type="EMBL" id="AJQ96844.1"/>
    </source>
</evidence>
<dbReference type="InterPro" id="IPR007791">
    <property type="entry name" value="DjlA_N"/>
</dbReference>
<dbReference type="STRING" id="1445510.YC6258_04812"/>
<feature type="topological domain" description="Periplasmic" evidence="7">
    <location>
        <begin position="1"/>
        <end position="6"/>
    </location>
</feature>
<dbReference type="SMART" id="SM00271">
    <property type="entry name" value="DnaJ"/>
    <property type="match status" value="1"/>
</dbReference>
<evidence type="ECO:0000313" key="11">
    <source>
        <dbReference type="Proteomes" id="UP000032266"/>
    </source>
</evidence>
<evidence type="ECO:0000259" key="9">
    <source>
        <dbReference type="PROSITE" id="PS50076"/>
    </source>
</evidence>
<dbReference type="Proteomes" id="UP000032266">
    <property type="component" value="Chromosome"/>
</dbReference>